<evidence type="ECO:0000256" key="2">
    <source>
        <dbReference type="PROSITE-ProRule" id="PRU00169"/>
    </source>
</evidence>
<name>A0A840HY87_9PROT</name>
<keyword evidence="5" id="KW-1185">Reference proteome</keyword>
<dbReference type="Pfam" id="PF00072">
    <property type="entry name" value="Response_reg"/>
    <property type="match status" value="1"/>
</dbReference>
<evidence type="ECO:0000256" key="1">
    <source>
        <dbReference type="ARBA" id="ARBA00022553"/>
    </source>
</evidence>
<keyword evidence="1 2" id="KW-0597">Phosphoprotein</keyword>
<reference evidence="4 5" key="1">
    <citation type="submission" date="2020-08" db="EMBL/GenBank/DDBJ databases">
        <title>Genomic Encyclopedia of Type Strains, Phase IV (KMG-IV): sequencing the most valuable type-strain genomes for metagenomic binning, comparative biology and taxonomic classification.</title>
        <authorList>
            <person name="Goeker M."/>
        </authorList>
    </citation>
    <scope>NUCLEOTIDE SEQUENCE [LARGE SCALE GENOMIC DNA]</scope>
    <source>
        <strain evidence="4 5">DSM 102850</strain>
    </source>
</reference>
<dbReference type="InterPro" id="IPR001789">
    <property type="entry name" value="Sig_transdc_resp-reg_receiver"/>
</dbReference>
<dbReference type="InterPro" id="IPR050595">
    <property type="entry name" value="Bact_response_regulator"/>
</dbReference>
<dbReference type="PANTHER" id="PTHR44591:SF3">
    <property type="entry name" value="RESPONSE REGULATORY DOMAIN-CONTAINING PROTEIN"/>
    <property type="match status" value="1"/>
</dbReference>
<dbReference type="PANTHER" id="PTHR44591">
    <property type="entry name" value="STRESS RESPONSE REGULATOR PROTEIN 1"/>
    <property type="match status" value="1"/>
</dbReference>
<dbReference type="GO" id="GO:0000160">
    <property type="term" value="P:phosphorelay signal transduction system"/>
    <property type="evidence" value="ECO:0007669"/>
    <property type="project" value="InterPro"/>
</dbReference>
<evidence type="ECO:0000313" key="4">
    <source>
        <dbReference type="EMBL" id="MBB4657816.1"/>
    </source>
</evidence>
<dbReference type="SUPFAM" id="SSF52172">
    <property type="entry name" value="CheY-like"/>
    <property type="match status" value="1"/>
</dbReference>
<dbReference type="GO" id="GO:0003677">
    <property type="term" value="F:DNA binding"/>
    <property type="evidence" value="ECO:0007669"/>
    <property type="project" value="UniProtKB-KW"/>
</dbReference>
<evidence type="ECO:0000313" key="5">
    <source>
        <dbReference type="Proteomes" id="UP000563524"/>
    </source>
</evidence>
<proteinExistence type="predicted"/>
<dbReference type="Proteomes" id="UP000563524">
    <property type="component" value="Unassembled WGS sequence"/>
</dbReference>
<comment type="caution">
    <text evidence="4">The sequence shown here is derived from an EMBL/GenBank/DDBJ whole genome shotgun (WGS) entry which is preliminary data.</text>
</comment>
<protein>
    <submittedName>
        <fullName evidence="4">DNA-binding NarL/FixJ family response regulator</fullName>
    </submittedName>
</protein>
<dbReference type="EMBL" id="JACHOB010000001">
    <property type="protein sequence ID" value="MBB4657816.1"/>
    <property type="molecule type" value="Genomic_DNA"/>
</dbReference>
<gene>
    <name evidence="4" type="ORF">GGQ59_000316</name>
</gene>
<evidence type="ECO:0000259" key="3">
    <source>
        <dbReference type="PROSITE" id="PS50110"/>
    </source>
</evidence>
<accession>A0A840HY87</accession>
<organism evidence="4 5">
    <name type="scientific">Parvularcula dongshanensis</name>
    <dbReference type="NCBI Taxonomy" id="1173995"/>
    <lineage>
        <taxon>Bacteria</taxon>
        <taxon>Pseudomonadati</taxon>
        <taxon>Pseudomonadota</taxon>
        <taxon>Alphaproteobacteria</taxon>
        <taxon>Parvularculales</taxon>
        <taxon>Parvularculaceae</taxon>
        <taxon>Parvularcula</taxon>
    </lineage>
</organism>
<dbReference type="Gene3D" id="3.40.50.2300">
    <property type="match status" value="1"/>
</dbReference>
<dbReference type="InterPro" id="IPR011006">
    <property type="entry name" value="CheY-like_superfamily"/>
</dbReference>
<feature type="modified residue" description="4-aspartylphosphate" evidence="2">
    <location>
        <position position="56"/>
    </location>
</feature>
<feature type="domain" description="Response regulatory" evidence="3">
    <location>
        <begin position="6"/>
        <end position="121"/>
    </location>
</feature>
<keyword evidence="4" id="KW-0238">DNA-binding</keyword>
<sequence length="121" mass="13441">MSEAKTVVIVEDEFLIANYLDGLCKQMSVEVLGLAAKADEALSLISETKPQYILMDVRLQGRRDGVDVSNAVHAERPETRIVFITGSNEPPTLDRINTDDPFRVLIKPINPSELREAFGLD</sequence>
<dbReference type="SMART" id="SM00448">
    <property type="entry name" value="REC"/>
    <property type="match status" value="1"/>
</dbReference>
<dbReference type="RefSeq" id="WP_183815206.1">
    <property type="nucleotide sequence ID" value="NZ_JACHOB010000001.1"/>
</dbReference>
<dbReference type="PROSITE" id="PS50110">
    <property type="entry name" value="RESPONSE_REGULATORY"/>
    <property type="match status" value="1"/>
</dbReference>
<dbReference type="AlphaFoldDB" id="A0A840HY87"/>